<feature type="region of interest" description="Disordered" evidence="7">
    <location>
        <begin position="1005"/>
        <end position="1102"/>
    </location>
</feature>
<dbReference type="InterPro" id="IPR016024">
    <property type="entry name" value="ARM-type_fold"/>
</dbReference>
<comment type="similarity">
    <text evidence="3">Belongs to the RIX1/PELP1 family.</text>
</comment>
<feature type="domain" description="PELP1 middle" evidence="8">
    <location>
        <begin position="512"/>
        <end position="566"/>
    </location>
</feature>
<reference evidence="10" key="1">
    <citation type="journal article" name="BMC Genomics">
        <title>Long-read sequencing and de novo genome assembly of marine medaka (Oryzias melastigma).</title>
        <authorList>
            <person name="Liang P."/>
            <person name="Saqib H.S.A."/>
            <person name="Ni X."/>
            <person name="Shen Y."/>
        </authorList>
    </citation>
    <scope>NUCLEOTIDE SEQUENCE</scope>
    <source>
        <strain evidence="10">Bigg-433</strain>
    </source>
</reference>
<accession>A0A834CQ56</accession>
<dbReference type="EMBL" id="WKFB01000230">
    <property type="protein sequence ID" value="KAF6730856.1"/>
    <property type="molecule type" value="Genomic_DNA"/>
</dbReference>
<evidence type="ECO:0000259" key="9">
    <source>
        <dbReference type="Pfam" id="PF08167"/>
    </source>
</evidence>
<keyword evidence="4" id="KW-0963">Cytoplasm</keyword>
<dbReference type="GO" id="GO:0006364">
    <property type="term" value="P:rRNA processing"/>
    <property type="evidence" value="ECO:0007669"/>
    <property type="project" value="TreeGrafter"/>
</dbReference>
<evidence type="ECO:0000256" key="6">
    <source>
        <dbReference type="ARBA" id="ARBA00023242"/>
    </source>
</evidence>
<feature type="domain" description="PELP1 middle" evidence="8">
    <location>
        <begin position="666"/>
        <end position="733"/>
    </location>
</feature>
<evidence type="ECO:0000313" key="11">
    <source>
        <dbReference type="Proteomes" id="UP000646548"/>
    </source>
</evidence>
<feature type="region of interest" description="Disordered" evidence="7">
    <location>
        <begin position="98"/>
        <end position="126"/>
    </location>
</feature>
<dbReference type="PANTHER" id="PTHR34105">
    <property type="entry name" value="PROLINE-, GLUTAMIC ACID- AND LEUCINE-RICH PROTEIN 1"/>
    <property type="match status" value="1"/>
</dbReference>
<name>A0A834CQ56_ORYME</name>
<feature type="region of interest" description="Disordered" evidence="7">
    <location>
        <begin position="932"/>
        <end position="972"/>
    </location>
</feature>
<evidence type="ECO:0000313" key="10">
    <source>
        <dbReference type="EMBL" id="KAF6730856.1"/>
    </source>
</evidence>
<feature type="compositionally biased region" description="Basic and acidic residues" evidence="7">
    <location>
        <begin position="100"/>
        <end position="122"/>
    </location>
</feature>
<dbReference type="PANTHER" id="PTHR34105:SF1">
    <property type="entry name" value="PROLINE-, GLUTAMIC ACID- AND LEUCINE-RICH PROTEIN 1"/>
    <property type="match status" value="1"/>
</dbReference>
<comment type="caution">
    <text evidence="10">The sequence shown here is derived from an EMBL/GenBank/DDBJ whole genome shotgun (WGS) entry which is preliminary data.</text>
</comment>
<dbReference type="InterPro" id="IPR012980">
    <property type="entry name" value="PELP1_middle"/>
</dbReference>
<keyword evidence="5" id="KW-0677">Repeat</keyword>
<feature type="compositionally biased region" description="Basic and acidic residues" evidence="7">
    <location>
        <begin position="1301"/>
        <end position="1336"/>
    </location>
</feature>
<feature type="compositionally biased region" description="Low complexity" evidence="7">
    <location>
        <begin position="932"/>
        <end position="957"/>
    </location>
</feature>
<feature type="compositionally biased region" description="Low complexity" evidence="7">
    <location>
        <begin position="1263"/>
        <end position="1272"/>
    </location>
</feature>
<evidence type="ECO:0000256" key="2">
    <source>
        <dbReference type="ARBA" id="ARBA00004496"/>
    </source>
</evidence>
<keyword evidence="6" id="KW-0539">Nucleus</keyword>
<dbReference type="GO" id="GO:0005737">
    <property type="term" value="C:cytoplasm"/>
    <property type="evidence" value="ECO:0007669"/>
    <property type="project" value="UniProtKB-SubCell"/>
</dbReference>
<feature type="compositionally biased region" description="Polar residues" evidence="7">
    <location>
        <begin position="1021"/>
        <end position="1031"/>
    </location>
</feature>
<evidence type="ECO:0000259" key="8">
    <source>
        <dbReference type="Pfam" id="PF08166"/>
    </source>
</evidence>
<sequence length="1379" mass="149228">MSREEGSGRPMREMSGEEGSGRPMREMSREGGRSCLLMLQKLSGEEAYLLRALKPKEIFQLVHGCAGQQTETKLAGLKEELSPEVVEGALEGLFQALTTESERSESSSSAEKSRSNKKERGKMATSVGLHGSSALKLTEGLVSFLKEQRPEYLPEVLVNYREHGLQIQGQNGAAGLVGFSNTKLSSSKTRFEGLCLLSMLVKDSTSDLFQQHCLFWLRSLQQIIQSQAPVQTIQLAVNILKDLLQYSCQLAELAREVGLNSILGILTSLLGLKTECELAAMEGMVACMVFYPRACGSLKDKLRAYFISKMDSNNKKTQEMACLCYSHLPCVGGLLDRAVSAGKADGWTNQIHCLLATADGLLSQIYKGSEPETVVEYQGPGVELAFPYLDPTETLQLLRLQQRYTAVCRAVKHTLRVDPASAVRLPVKPVLNLVCRALAVNAKNASFSADGSLMLLILPSIHCNTLEMLSDLITVVRSSMVPYAAIIQRLFSQTLSAWTPVVEAGVGRQRGYSSVRVSVYKTLELWVKVVGASVSILQENPMHADLLFNNLLGDITPGPESIKLRAGLGVDVVPGGKPGPRRTKHLVIADPMGPSLQRKGDPLSNQDTCLAALRALRQIIQTCGTLIKEDIHKRLHEVVLPLCVCLQQQKGSSSVFESTGAISGQYSSALARRELYRLLLALVLVPSPSWPPPLTCAVSIFSNGRTDRNLKVSSFCAEALTICNTIVHPRTHSIALPLPPLTLRPSASAPVLSPQGSAPRLTLPTLLEGHGSGPPFPSRQSLNLGPSSLLSSLENHLSTVPGLPAQAPTPGDLFSPHPHQQHDSAGLGLPESQRPVFVRFDKEEPDDVEISLASDSDDSVVIVPPGMITLDNQQDEAAANPQTMLSAAPAGSGVTLPVVESNSMVPITAATTTIDVSTLPNDLPTSSSLLTTSASSINSFPPPSASAATLPPALNSSIVSDPHSDLGDSLPCKPQLQQMLMQTPTSSQGSSMGLPLQMHQLQNQLTQQGRLHQQLPAPPSNEDSTIININSTDDEDEEEDLEDDEELEEEEEGLDEEDEEEGSDDFYDGEEYEDYDEEEGEELEEEEEEEENGDMPPLEGSEEKLVDVAIEEGQVLHPAAAADEKVLTEHNVEADSERGIQELQPQRTMLGEERVKLQEVESIGVLEDALVGVEEEDESERMDDPTMPQIICVSGGAQESIETGDEGEGTAHVLQEDTSNQPAKEDELKAAPEEQTSFSAEQEPEVETAQEDESSSSKTSDQPAELPAAAPEEPTEAGQQSPADLNTGEQQEENQASEDGEQPKDGEEEEKNRSIEPQREESDKEEAHGTKRKREEELTEEAGPSTEKKKVDDEAMASMLADFVACPPDDEAAPGSTCS</sequence>
<feature type="region of interest" description="Disordered" evidence="7">
    <location>
        <begin position="747"/>
        <end position="784"/>
    </location>
</feature>
<feature type="compositionally biased region" description="Polar residues" evidence="7">
    <location>
        <begin position="1278"/>
        <end position="1289"/>
    </location>
</feature>
<evidence type="ECO:0000256" key="5">
    <source>
        <dbReference type="ARBA" id="ARBA00022737"/>
    </source>
</evidence>
<gene>
    <name evidence="10" type="ORF">FQA47_008459</name>
</gene>
<evidence type="ECO:0000256" key="3">
    <source>
        <dbReference type="ARBA" id="ARBA00010511"/>
    </source>
</evidence>
<feature type="region of interest" description="Disordered" evidence="7">
    <location>
        <begin position="1"/>
        <end position="31"/>
    </location>
</feature>
<feature type="compositionally biased region" description="Acidic residues" evidence="7">
    <location>
        <begin position="1290"/>
        <end position="1300"/>
    </location>
</feature>
<evidence type="ECO:0000256" key="7">
    <source>
        <dbReference type="SAM" id="MobiDB-lite"/>
    </source>
</evidence>
<proteinExistence type="inferred from homology"/>
<dbReference type="GO" id="GO:0005634">
    <property type="term" value="C:nucleus"/>
    <property type="evidence" value="ECO:0007669"/>
    <property type="project" value="UniProtKB-SubCell"/>
</dbReference>
<feature type="domain" description="Pre-rRNA-processing protein RIX1 N-terminal" evidence="9">
    <location>
        <begin position="145"/>
        <end position="315"/>
    </location>
</feature>
<dbReference type="SUPFAM" id="SSF48371">
    <property type="entry name" value="ARM repeat"/>
    <property type="match status" value="1"/>
</dbReference>
<feature type="compositionally biased region" description="Basic and acidic residues" evidence="7">
    <location>
        <begin position="1223"/>
        <end position="1232"/>
    </location>
</feature>
<dbReference type="InterPro" id="IPR012583">
    <property type="entry name" value="RIX1_N"/>
</dbReference>
<dbReference type="Proteomes" id="UP000646548">
    <property type="component" value="Unassembled WGS sequence"/>
</dbReference>
<evidence type="ECO:0000256" key="4">
    <source>
        <dbReference type="ARBA" id="ARBA00022490"/>
    </source>
</evidence>
<organism evidence="10 11">
    <name type="scientific">Oryzias melastigma</name>
    <name type="common">Marine medaka</name>
    <dbReference type="NCBI Taxonomy" id="30732"/>
    <lineage>
        <taxon>Eukaryota</taxon>
        <taxon>Metazoa</taxon>
        <taxon>Chordata</taxon>
        <taxon>Craniata</taxon>
        <taxon>Vertebrata</taxon>
        <taxon>Euteleostomi</taxon>
        <taxon>Actinopterygii</taxon>
        <taxon>Neopterygii</taxon>
        <taxon>Teleostei</taxon>
        <taxon>Neoteleostei</taxon>
        <taxon>Acanthomorphata</taxon>
        <taxon>Ovalentaria</taxon>
        <taxon>Atherinomorphae</taxon>
        <taxon>Beloniformes</taxon>
        <taxon>Adrianichthyidae</taxon>
        <taxon>Oryziinae</taxon>
        <taxon>Oryzias</taxon>
    </lineage>
</organism>
<dbReference type="Pfam" id="PF08166">
    <property type="entry name" value="PELP1_HEAT"/>
    <property type="match status" value="2"/>
</dbReference>
<feature type="compositionally biased region" description="Acidic residues" evidence="7">
    <location>
        <begin position="1242"/>
        <end position="1254"/>
    </location>
</feature>
<dbReference type="Pfam" id="PF08167">
    <property type="entry name" value="RIX1"/>
    <property type="match status" value="1"/>
</dbReference>
<evidence type="ECO:0000256" key="1">
    <source>
        <dbReference type="ARBA" id="ARBA00004123"/>
    </source>
</evidence>
<feature type="region of interest" description="Disordered" evidence="7">
    <location>
        <begin position="1171"/>
        <end position="1354"/>
    </location>
</feature>
<feature type="compositionally biased region" description="Acidic residues" evidence="7">
    <location>
        <begin position="1032"/>
        <end position="1093"/>
    </location>
</feature>
<feature type="region of interest" description="Disordered" evidence="7">
    <location>
        <begin position="799"/>
        <end position="831"/>
    </location>
</feature>
<comment type="subcellular location">
    <subcellularLocation>
        <location evidence="2">Cytoplasm</location>
    </subcellularLocation>
    <subcellularLocation>
        <location evidence="1">Nucleus</location>
    </subcellularLocation>
</comment>
<protein>
    <submittedName>
        <fullName evidence="10">Proline-, glutamic acid- and leucine-rich protein 1</fullName>
    </submittedName>
</protein>